<name>A0A558C1U3_9BACT</name>
<gene>
    <name evidence="2" type="ORF">FNT36_01415</name>
</gene>
<dbReference type="Pfam" id="PF03167">
    <property type="entry name" value="UDG"/>
    <property type="match status" value="1"/>
</dbReference>
<dbReference type="AlphaFoldDB" id="A0A558C1U3"/>
<dbReference type="InterPro" id="IPR005122">
    <property type="entry name" value="Uracil-DNA_glycosylase-like"/>
</dbReference>
<dbReference type="EMBL" id="VMRJ01000001">
    <property type="protein sequence ID" value="TVT42780.1"/>
    <property type="molecule type" value="Genomic_DNA"/>
</dbReference>
<keyword evidence="3" id="KW-1185">Reference proteome</keyword>
<evidence type="ECO:0000313" key="3">
    <source>
        <dbReference type="Proteomes" id="UP000317624"/>
    </source>
</evidence>
<dbReference type="InterPro" id="IPR036895">
    <property type="entry name" value="Uracil-DNA_glycosylase-like_sf"/>
</dbReference>
<protein>
    <submittedName>
        <fullName evidence="2">DUF4918 family protein</fullName>
    </submittedName>
</protein>
<dbReference type="SUPFAM" id="SSF52141">
    <property type="entry name" value="Uracil-DNA glycosylase-like"/>
    <property type="match status" value="1"/>
</dbReference>
<dbReference type="InterPro" id="IPR032579">
    <property type="entry name" value="Phe_SMUG2-like"/>
</dbReference>
<dbReference type="OrthoDB" id="7107805at2"/>
<dbReference type="Gene3D" id="3.40.470.10">
    <property type="entry name" value="Uracil-DNA glycosylase-like domain"/>
    <property type="match status" value="1"/>
</dbReference>
<sequence>MLGAGGGLGRIRLQRSAFFSGPAYPCPTLLIVSMPDFATRMLHLLRSFPLPDSPLPGSVEVRRSAEDPAVAGIITAFAQKYYRGNGQRVGIFGINPGRFGGGRTGVAFTDPVALTDICGIAHSLPKQRRELSSEFVYQFIAELGGPTPFYEHFFLSSIYPLELTHAGKNYNYYDSPAVIKALWPDMRLSLTEQAEQLHLRRDVAVSLGRRNGEFLRRLNDELGLFDRIEILDHPRFLMQYRRRFLAENVARYVEVLGGLLP</sequence>
<feature type="domain" description="Uracil-DNA glycosylase-like" evidence="1">
    <location>
        <begin position="86"/>
        <end position="255"/>
    </location>
</feature>
<comment type="caution">
    <text evidence="2">The sequence shown here is derived from an EMBL/GenBank/DDBJ whole genome shotgun (WGS) entry which is preliminary data.</text>
</comment>
<evidence type="ECO:0000259" key="1">
    <source>
        <dbReference type="Pfam" id="PF03167"/>
    </source>
</evidence>
<dbReference type="CDD" id="cd19375">
    <property type="entry name" value="UDG-F3-like_SMUG2"/>
    <property type="match status" value="1"/>
</dbReference>
<accession>A0A558C1U3</accession>
<organism evidence="2 3">
    <name type="scientific">Hymenobacter setariae</name>
    <dbReference type="NCBI Taxonomy" id="2594794"/>
    <lineage>
        <taxon>Bacteria</taxon>
        <taxon>Pseudomonadati</taxon>
        <taxon>Bacteroidota</taxon>
        <taxon>Cytophagia</taxon>
        <taxon>Cytophagales</taxon>
        <taxon>Hymenobacteraceae</taxon>
        <taxon>Hymenobacter</taxon>
    </lineage>
</organism>
<dbReference type="Proteomes" id="UP000317624">
    <property type="component" value="Unassembled WGS sequence"/>
</dbReference>
<proteinExistence type="predicted"/>
<reference evidence="2 3" key="1">
    <citation type="submission" date="2019-07" db="EMBL/GenBank/DDBJ databases">
        <title>Hymenobacter sp. straun FUR1 Genome sequencing and assembly.</title>
        <authorList>
            <person name="Chhetri G."/>
        </authorList>
    </citation>
    <scope>NUCLEOTIDE SEQUENCE [LARGE SCALE GENOMIC DNA]</scope>
    <source>
        <strain evidence="2 3">Fur1</strain>
    </source>
</reference>
<evidence type="ECO:0000313" key="2">
    <source>
        <dbReference type="EMBL" id="TVT42780.1"/>
    </source>
</evidence>